<keyword evidence="5" id="KW-1185">Reference proteome</keyword>
<dbReference type="InterPro" id="IPR029058">
    <property type="entry name" value="AB_hydrolase_fold"/>
</dbReference>
<evidence type="ECO:0000256" key="2">
    <source>
        <dbReference type="SAM" id="SignalP"/>
    </source>
</evidence>
<dbReference type="AlphaFoldDB" id="A0A2U8WV96"/>
<feature type="chain" id="PRO_5015863708" evidence="2">
    <location>
        <begin position="35"/>
        <end position="287"/>
    </location>
</feature>
<evidence type="ECO:0000259" key="3">
    <source>
        <dbReference type="Pfam" id="PF01738"/>
    </source>
</evidence>
<evidence type="ECO:0000256" key="1">
    <source>
        <dbReference type="ARBA" id="ARBA00022801"/>
    </source>
</evidence>
<dbReference type="RefSeq" id="WP_109961538.1">
    <property type="nucleotide sequence ID" value="NZ_CP029553.1"/>
</dbReference>
<dbReference type="Pfam" id="PF01738">
    <property type="entry name" value="DLH"/>
    <property type="match status" value="1"/>
</dbReference>
<dbReference type="PANTHER" id="PTHR22946">
    <property type="entry name" value="DIENELACTONE HYDROLASE DOMAIN-CONTAINING PROTEIN-RELATED"/>
    <property type="match status" value="1"/>
</dbReference>
<organism evidence="4 5">
    <name type="scientific">Methylobacterium terrae</name>
    <dbReference type="NCBI Taxonomy" id="2202827"/>
    <lineage>
        <taxon>Bacteria</taxon>
        <taxon>Pseudomonadati</taxon>
        <taxon>Pseudomonadota</taxon>
        <taxon>Alphaproteobacteria</taxon>
        <taxon>Hyphomicrobiales</taxon>
        <taxon>Methylobacteriaceae</taxon>
        <taxon>Methylobacterium</taxon>
    </lineage>
</organism>
<evidence type="ECO:0000313" key="5">
    <source>
        <dbReference type="Proteomes" id="UP000245444"/>
    </source>
</evidence>
<dbReference type="InterPro" id="IPR050261">
    <property type="entry name" value="FrsA_esterase"/>
</dbReference>
<dbReference type="GO" id="GO:0052689">
    <property type="term" value="F:carboxylic ester hydrolase activity"/>
    <property type="evidence" value="ECO:0007669"/>
    <property type="project" value="UniProtKB-ARBA"/>
</dbReference>
<feature type="signal peptide" evidence="2">
    <location>
        <begin position="1"/>
        <end position="34"/>
    </location>
</feature>
<reference evidence="4 5" key="1">
    <citation type="submission" date="2018-05" db="EMBL/GenBank/DDBJ databases">
        <title>Complete Genome Sequence of Methylobacterium sp. 17Sr1-28.</title>
        <authorList>
            <person name="Srinivasan S."/>
        </authorList>
    </citation>
    <scope>NUCLEOTIDE SEQUENCE [LARGE SCALE GENOMIC DNA]</scope>
    <source>
        <strain evidence="4 5">17Sr1-28</strain>
    </source>
</reference>
<accession>A0A2U8WV96</accession>
<dbReference type="InterPro" id="IPR002925">
    <property type="entry name" value="Dienelactn_hydro"/>
</dbReference>
<dbReference type="SUPFAM" id="SSF53474">
    <property type="entry name" value="alpha/beta-Hydrolases"/>
    <property type="match status" value="1"/>
</dbReference>
<name>A0A2U8WV96_9HYPH</name>
<dbReference type="Proteomes" id="UP000245444">
    <property type="component" value="Chromosome"/>
</dbReference>
<dbReference type="PANTHER" id="PTHR22946:SF9">
    <property type="entry name" value="POLYKETIDE TRANSFERASE AF380"/>
    <property type="match status" value="1"/>
</dbReference>
<sequence>MLGDRSRLRGRRPCAPARLAAVLLASTLPALACAAARAEPVAVTFPGPDGTMLDGRLYRPAGPGPFPAVVALHGCGGLFDRTGAPSARHADWGERLAARGFVVLFPDSFGSRGLGPQCRVARRAVRPGRERVADAQAAGAWLRGRPDVKPGAVSLLGWSNGGSTVLAAARAGNGSFDRAVAFYPGCRAPLEHGWRDGTPLLILVGGADDWTGAEPCRALAEAARARGEQVEITVYPGAVHDFDAPGRPVRERRGLAYTVNRDGVAHAGTDPAARADALARVPASLAR</sequence>
<dbReference type="OrthoDB" id="3647650at2"/>
<protein>
    <submittedName>
        <fullName evidence="4">Dienelactone hydrolase family protein</fullName>
    </submittedName>
</protein>
<evidence type="ECO:0000313" key="4">
    <source>
        <dbReference type="EMBL" id="AWN49266.1"/>
    </source>
</evidence>
<feature type="domain" description="Dienelactone hydrolase" evidence="3">
    <location>
        <begin position="53"/>
        <end position="280"/>
    </location>
</feature>
<dbReference type="Gene3D" id="3.40.50.1820">
    <property type="entry name" value="alpha/beta hydrolase"/>
    <property type="match status" value="1"/>
</dbReference>
<keyword evidence="1 4" id="KW-0378">Hydrolase</keyword>
<dbReference type="KEGG" id="mtea:DK419_25375"/>
<proteinExistence type="predicted"/>
<keyword evidence="2" id="KW-0732">Signal</keyword>
<gene>
    <name evidence="4" type="ORF">DK419_25375</name>
</gene>
<dbReference type="EMBL" id="CP029553">
    <property type="protein sequence ID" value="AWN49266.1"/>
    <property type="molecule type" value="Genomic_DNA"/>
</dbReference>